<dbReference type="AlphaFoldDB" id="A0A8S1RT35"/>
<reference evidence="1" key="1">
    <citation type="submission" date="2021-01" db="EMBL/GenBank/DDBJ databases">
        <authorList>
            <consortium name="Genoscope - CEA"/>
            <person name="William W."/>
        </authorList>
    </citation>
    <scope>NUCLEOTIDE SEQUENCE</scope>
</reference>
<gene>
    <name evidence="1" type="ORF">PSON_ATCC_30995.1.T2950016</name>
</gene>
<evidence type="ECO:0000313" key="2">
    <source>
        <dbReference type="Proteomes" id="UP000692954"/>
    </source>
</evidence>
<protein>
    <submittedName>
        <fullName evidence="1">Uncharacterized protein</fullName>
    </submittedName>
</protein>
<name>A0A8S1RT35_9CILI</name>
<keyword evidence="2" id="KW-1185">Reference proteome</keyword>
<dbReference type="OrthoDB" id="322722at2759"/>
<organism evidence="1 2">
    <name type="scientific">Paramecium sonneborni</name>
    <dbReference type="NCBI Taxonomy" id="65129"/>
    <lineage>
        <taxon>Eukaryota</taxon>
        <taxon>Sar</taxon>
        <taxon>Alveolata</taxon>
        <taxon>Ciliophora</taxon>
        <taxon>Intramacronucleata</taxon>
        <taxon>Oligohymenophorea</taxon>
        <taxon>Peniculida</taxon>
        <taxon>Parameciidae</taxon>
        <taxon>Paramecium</taxon>
    </lineage>
</organism>
<dbReference type="Proteomes" id="UP000692954">
    <property type="component" value="Unassembled WGS sequence"/>
</dbReference>
<accession>A0A8S1RT35</accession>
<comment type="caution">
    <text evidence="1">The sequence shown here is derived from an EMBL/GenBank/DDBJ whole genome shotgun (WGS) entry which is preliminary data.</text>
</comment>
<evidence type="ECO:0000313" key="1">
    <source>
        <dbReference type="EMBL" id="CAD8130503.1"/>
    </source>
</evidence>
<dbReference type="EMBL" id="CAJJDN010000295">
    <property type="protein sequence ID" value="CAD8130503.1"/>
    <property type="molecule type" value="Genomic_DNA"/>
</dbReference>
<proteinExistence type="predicted"/>
<sequence length="143" mass="17577">MEIIVQVLPLMMIKEAEISKMKQNFINNFSKMFKDFLKTKYLIQMYNCQQKKHKKNLTQEIEKQFQQNVLVIQVKQEQSVILEKQEELQVETGGNQEQKYKRRYLFKKRYKLLKQILRLLRLEIKWKRSQFHFTLKSLKNSMD</sequence>